<feature type="domain" description="DJ-1/PfpI" evidence="1">
    <location>
        <begin position="10"/>
        <end position="183"/>
    </location>
</feature>
<dbReference type="CDD" id="cd03139">
    <property type="entry name" value="GATase1_PfpI_2"/>
    <property type="match status" value="1"/>
</dbReference>
<gene>
    <name evidence="2" type="ORF">SAMN04488018_11416</name>
</gene>
<dbReference type="GO" id="GO:0006355">
    <property type="term" value="P:regulation of DNA-templated transcription"/>
    <property type="evidence" value="ECO:0007669"/>
    <property type="project" value="TreeGrafter"/>
</dbReference>
<evidence type="ECO:0000259" key="1">
    <source>
        <dbReference type="Pfam" id="PF01965"/>
    </source>
</evidence>
<dbReference type="PANTHER" id="PTHR43130">
    <property type="entry name" value="ARAC-FAMILY TRANSCRIPTIONAL REGULATOR"/>
    <property type="match status" value="1"/>
</dbReference>
<dbReference type="RefSeq" id="WP_074746880.1">
    <property type="nucleotide sequence ID" value="NZ_FNYS01000014.1"/>
</dbReference>
<protein>
    <submittedName>
        <fullName evidence="2">DJ-1/PfpI family protein</fullName>
    </submittedName>
</protein>
<dbReference type="InterPro" id="IPR002818">
    <property type="entry name" value="DJ-1/PfpI"/>
</dbReference>
<reference evidence="2 3" key="1">
    <citation type="submission" date="2016-10" db="EMBL/GenBank/DDBJ databases">
        <authorList>
            <person name="de Groot N.N."/>
        </authorList>
    </citation>
    <scope>NUCLEOTIDE SEQUENCE [LARGE SCALE GENOMIC DNA]</scope>
    <source>
        <strain evidence="2 3">DSM 23048</strain>
    </source>
</reference>
<dbReference type="Pfam" id="PF01965">
    <property type="entry name" value="DJ-1_PfpI"/>
    <property type="match status" value="1"/>
</dbReference>
<dbReference type="InterPro" id="IPR052158">
    <property type="entry name" value="INH-QAR"/>
</dbReference>
<dbReference type="Gene3D" id="3.40.50.880">
    <property type="match status" value="1"/>
</dbReference>
<dbReference type="PANTHER" id="PTHR43130:SF14">
    <property type="entry name" value="DJ-1_PFPI DOMAIN-CONTAINING PROTEIN"/>
    <property type="match status" value="1"/>
</dbReference>
<dbReference type="AlphaFoldDB" id="A0A1H6WQA8"/>
<organism evidence="2 3">
    <name type="scientific">Myroides marinus</name>
    <dbReference type="NCBI Taxonomy" id="703342"/>
    <lineage>
        <taxon>Bacteria</taxon>
        <taxon>Pseudomonadati</taxon>
        <taxon>Bacteroidota</taxon>
        <taxon>Flavobacteriia</taxon>
        <taxon>Flavobacteriales</taxon>
        <taxon>Flavobacteriaceae</taxon>
        <taxon>Myroides</taxon>
    </lineage>
</organism>
<evidence type="ECO:0000313" key="3">
    <source>
        <dbReference type="Proteomes" id="UP000183077"/>
    </source>
</evidence>
<dbReference type="InterPro" id="IPR029062">
    <property type="entry name" value="Class_I_gatase-like"/>
</dbReference>
<evidence type="ECO:0000313" key="2">
    <source>
        <dbReference type="EMBL" id="SEJ14930.1"/>
    </source>
</evidence>
<sequence length="203" mass="22372">MTTTNRPLNVAFIIFNQVEVLDLNGPLDVFVKANILHPNTYNHYLVAATKDIVKTESDTTHILPQYSFANCPTPDIIVLPGANPDIVMNYLQDESFQNTYTKWIIAQHSAGAMLFTVCTGSLLLSNTHLFDHLDITTHFMAIEALQQAIPTAKVITGVRYVDQGNVLTTAGITAGIDGALYLVSKQLGEEIGKTISQLFEYNK</sequence>
<dbReference type="Proteomes" id="UP000183077">
    <property type="component" value="Unassembled WGS sequence"/>
</dbReference>
<name>A0A1H6WQA8_9FLAO</name>
<proteinExistence type="predicted"/>
<dbReference type="SUPFAM" id="SSF52317">
    <property type="entry name" value="Class I glutamine amidotransferase-like"/>
    <property type="match status" value="1"/>
</dbReference>
<dbReference type="EMBL" id="FNYS01000014">
    <property type="protein sequence ID" value="SEJ14930.1"/>
    <property type="molecule type" value="Genomic_DNA"/>
</dbReference>
<accession>A0A1H6WQA8</accession>
<dbReference type="GeneID" id="82257837"/>